<keyword evidence="1" id="KW-0472">Membrane</keyword>
<gene>
    <name evidence="2" type="ORF">C900_05873</name>
</gene>
<reference evidence="2 3" key="1">
    <citation type="submission" date="2012-12" db="EMBL/GenBank/DDBJ databases">
        <title>Genome assembly of Fulvivirga imtechensis AK7.</title>
        <authorList>
            <person name="Nupur N."/>
            <person name="Khatri I."/>
            <person name="Kumar R."/>
            <person name="Subramanian S."/>
            <person name="Pinnaka A."/>
        </authorList>
    </citation>
    <scope>NUCLEOTIDE SEQUENCE [LARGE SCALE GENOMIC DNA]</scope>
    <source>
        <strain evidence="2 3">AK7</strain>
    </source>
</reference>
<keyword evidence="1" id="KW-1133">Transmembrane helix</keyword>
<feature type="transmembrane region" description="Helical" evidence="1">
    <location>
        <begin position="24"/>
        <end position="50"/>
    </location>
</feature>
<proteinExistence type="predicted"/>
<organism evidence="2 3">
    <name type="scientific">Fulvivirga imtechensis AK7</name>
    <dbReference type="NCBI Taxonomy" id="1237149"/>
    <lineage>
        <taxon>Bacteria</taxon>
        <taxon>Pseudomonadati</taxon>
        <taxon>Bacteroidota</taxon>
        <taxon>Cytophagia</taxon>
        <taxon>Cytophagales</taxon>
        <taxon>Fulvivirgaceae</taxon>
        <taxon>Fulvivirga</taxon>
    </lineage>
</organism>
<feature type="transmembrane region" description="Helical" evidence="1">
    <location>
        <begin position="99"/>
        <end position="119"/>
    </location>
</feature>
<evidence type="ECO:0000313" key="2">
    <source>
        <dbReference type="EMBL" id="ELR68741.1"/>
    </source>
</evidence>
<feature type="transmembrane region" description="Helical" evidence="1">
    <location>
        <begin position="56"/>
        <end position="72"/>
    </location>
</feature>
<dbReference type="Proteomes" id="UP000011135">
    <property type="component" value="Unassembled WGS sequence"/>
</dbReference>
<comment type="caution">
    <text evidence="2">The sequence shown here is derived from an EMBL/GenBank/DDBJ whole genome shotgun (WGS) entry which is preliminary data.</text>
</comment>
<dbReference type="EMBL" id="AMZN01000094">
    <property type="protein sequence ID" value="ELR68741.1"/>
    <property type="molecule type" value="Genomic_DNA"/>
</dbReference>
<sequence length="121" mass="14468">MELFDYIYYRWLKVYAKEDRDPDIYASGIVSAYQLLTIVNLVSFGCILLGIERPEVKYIIPVIVLIFIFNYFRYERGFDISKLEEKWGNEPEDRKRIRFILLVAYLVVTFTVPWIYGFATN</sequence>
<evidence type="ECO:0000256" key="1">
    <source>
        <dbReference type="SAM" id="Phobius"/>
    </source>
</evidence>
<dbReference type="AlphaFoldDB" id="L8JIQ8"/>
<evidence type="ECO:0000313" key="3">
    <source>
        <dbReference type="Proteomes" id="UP000011135"/>
    </source>
</evidence>
<protein>
    <submittedName>
        <fullName evidence="2">Uncharacterized protein</fullName>
    </submittedName>
</protein>
<name>L8JIQ8_9BACT</name>
<keyword evidence="1" id="KW-0812">Transmembrane</keyword>
<dbReference type="STRING" id="1237149.C900_05873"/>
<accession>L8JIQ8</accession>
<keyword evidence="3" id="KW-1185">Reference proteome</keyword>